<comment type="similarity">
    <text evidence="3">Belongs to the lysine N(6)-hydroxylase/L-ornithine N(5)-oxygenase family.</text>
</comment>
<sequence length="451" mass="50582">MNNIDLIGIGIGPFNLGLAALLSSHSDLTSLFLERKPEFRWHEGLLLSGTTLQVPFLADLVTMAEPTHPLSFLNYLHKHDRLYKFYYYEKFQIPRQEYDHYCRWVTQQLPSCQFGENVIDVAYDPVSDHFIVESKPHMGSTHQYYSRNLAVGIGTAPFLPEWAKIQTKAPILHSAEFINRRAQLSTCRRVTVIGSGQSAAECVLALHNALTPEMIEAGASIQWITRSAGFHPMESSKLGQECFTPAYMNHFHSITREKRRKIVAGQGGLYKGISVSTIADIFDILYEGSIGGRDPKLSLISNCEVEQVENSGDSEALRVIFRHRHLDKVGVIETDAIVAATGYEHTSPKWLEGLKNTVLATDDYGDFIVKEDFSAQRIDKGKGLIFVQNAEIFQHGIGSPDLGLGAYRNGIIANQLLGQEYYRLPQNSSFQSFGLPEYYNTGDKDDIVLCR</sequence>
<evidence type="ECO:0000256" key="2">
    <source>
        <dbReference type="ARBA" id="ARBA00004924"/>
    </source>
</evidence>
<evidence type="ECO:0000313" key="9">
    <source>
        <dbReference type="Proteomes" id="UP000222168"/>
    </source>
</evidence>
<dbReference type="RefSeq" id="WP_099116277.1">
    <property type="nucleotide sequence ID" value="NZ_NJAK01000001.1"/>
</dbReference>
<evidence type="ECO:0000256" key="3">
    <source>
        <dbReference type="ARBA" id="ARBA00007588"/>
    </source>
</evidence>
<comment type="pathway">
    <text evidence="2">Siderophore biosynthesis.</text>
</comment>
<keyword evidence="8" id="KW-0503">Monooxygenase</keyword>
<evidence type="ECO:0000313" key="8">
    <source>
        <dbReference type="EMBL" id="PHM61050.1"/>
    </source>
</evidence>
<dbReference type="PANTHER" id="PTHR42802:SF1">
    <property type="entry name" value="L-ORNITHINE N(5)-MONOOXYGENASE"/>
    <property type="match status" value="1"/>
</dbReference>
<dbReference type="EMBL" id="NJAK01000001">
    <property type="protein sequence ID" value="PHM61050.1"/>
    <property type="molecule type" value="Genomic_DNA"/>
</dbReference>
<dbReference type="InterPro" id="IPR025700">
    <property type="entry name" value="Lys/Orn_oxygenase"/>
</dbReference>
<dbReference type="SUPFAM" id="SSF51905">
    <property type="entry name" value="FAD/NAD(P)-binding domain"/>
    <property type="match status" value="2"/>
</dbReference>
<protein>
    <submittedName>
        <fullName evidence="8">L-lysine 6-monooxygenase</fullName>
    </submittedName>
</protein>
<gene>
    <name evidence="8" type="ORF">Xish_00163</name>
</gene>
<keyword evidence="7" id="KW-0560">Oxidoreductase</keyword>
<proteinExistence type="inferred from homology"/>
<name>A0A2D0KCE9_9GAMM</name>
<dbReference type="Proteomes" id="UP000222168">
    <property type="component" value="Unassembled WGS sequence"/>
</dbReference>
<evidence type="ECO:0000256" key="5">
    <source>
        <dbReference type="ARBA" id="ARBA00022827"/>
    </source>
</evidence>
<evidence type="ECO:0000256" key="4">
    <source>
        <dbReference type="ARBA" id="ARBA00022630"/>
    </source>
</evidence>
<organism evidence="8 9">
    <name type="scientific">Xenorhabdus ishibashii</name>
    <dbReference type="NCBI Taxonomy" id="1034471"/>
    <lineage>
        <taxon>Bacteria</taxon>
        <taxon>Pseudomonadati</taxon>
        <taxon>Pseudomonadota</taxon>
        <taxon>Gammaproteobacteria</taxon>
        <taxon>Enterobacterales</taxon>
        <taxon>Morganellaceae</taxon>
        <taxon>Xenorhabdus</taxon>
    </lineage>
</organism>
<evidence type="ECO:0000256" key="1">
    <source>
        <dbReference type="ARBA" id="ARBA00001974"/>
    </source>
</evidence>
<dbReference type="OrthoDB" id="7527071at2"/>
<keyword evidence="4" id="KW-0285">Flavoprotein</keyword>
<dbReference type="PANTHER" id="PTHR42802">
    <property type="entry name" value="MONOOXYGENASE"/>
    <property type="match status" value="1"/>
</dbReference>
<comment type="caution">
    <text evidence="8">The sequence shown here is derived from an EMBL/GenBank/DDBJ whole genome shotgun (WGS) entry which is preliminary data.</text>
</comment>
<dbReference type="Pfam" id="PF13434">
    <property type="entry name" value="Lys_Orn_oxgnase"/>
    <property type="match status" value="1"/>
</dbReference>
<evidence type="ECO:0000256" key="7">
    <source>
        <dbReference type="ARBA" id="ARBA00023002"/>
    </source>
</evidence>
<dbReference type="GO" id="GO:0004497">
    <property type="term" value="F:monooxygenase activity"/>
    <property type="evidence" value="ECO:0007669"/>
    <property type="project" value="UniProtKB-KW"/>
</dbReference>
<dbReference type="InterPro" id="IPR036188">
    <property type="entry name" value="FAD/NAD-bd_sf"/>
</dbReference>
<dbReference type="AlphaFoldDB" id="A0A2D0KCE9"/>
<keyword evidence="5" id="KW-0274">FAD</keyword>
<dbReference type="NCBIfam" id="TIGR04439">
    <property type="entry name" value="histamin_N_OH"/>
    <property type="match status" value="1"/>
</dbReference>
<reference evidence="8 9" key="1">
    <citation type="journal article" date="2017" name="Nat. Microbiol.">
        <title>Natural product diversity associated with the nematode symbionts Photorhabdus and Xenorhabdus.</title>
        <authorList>
            <person name="Tobias N.J."/>
            <person name="Wolff H."/>
            <person name="Djahanschiri B."/>
            <person name="Grundmann F."/>
            <person name="Kronenwerth M."/>
            <person name="Shi Y.M."/>
            <person name="Simonyi S."/>
            <person name="Grun P."/>
            <person name="Shapiro-Ilan D."/>
            <person name="Pidot S.J."/>
            <person name="Stinear T.P."/>
            <person name="Ebersberger I."/>
            <person name="Bode H.B."/>
        </authorList>
    </citation>
    <scope>NUCLEOTIDE SEQUENCE [LARGE SCALE GENOMIC DNA]</scope>
    <source>
        <strain evidence="8 9">DSM 22670</strain>
    </source>
</reference>
<keyword evidence="9" id="KW-1185">Reference proteome</keyword>
<evidence type="ECO:0000256" key="6">
    <source>
        <dbReference type="ARBA" id="ARBA00022857"/>
    </source>
</evidence>
<dbReference type="Gene3D" id="3.50.50.60">
    <property type="entry name" value="FAD/NAD(P)-binding domain"/>
    <property type="match status" value="1"/>
</dbReference>
<dbReference type="InterPro" id="IPR031043">
    <property type="entry name" value="Histamin_N_OH"/>
</dbReference>
<keyword evidence="6" id="KW-0521">NADP</keyword>
<comment type="cofactor">
    <cofactor evidence="1">
        <name>FAD</name>
        <dbReference type="ChEBI" id="CHEBI:57692"/>
    </cofactor>
</comment>
<accession>A0A2D0KCE9</accession>